<feature type="compositionally biased region" description="Polar residues" evidence="7">
    <location>
        <begin position="1070"/>
        <end position="1079"/>
    </location>
</feature>
<evidence type="ECO:0000256" key="2">
    <source>
        <dbReference type="ARBA" id="ARBA00022737"/>
    </source>
</evidence>
<dbReference type="SMART" id="SM00060">
    <property type="entry name" value="FN3"/>
    <property type="match status" value="1"/>
</dbReference>
<dbReference type="InterPro" id="IPR007110">
    <property type="entry name" value="Ig-like_dom"/>
</dbReference>
<dbReference type="SUPFAM" id="SSF48726">
    <property type="entry name" value="Immunoglobulin"/>
    <property type="match status" value="7"/>
</dbReference>
<keyword evidence="8" id="KW-1133">Transmembrane helix</keyword>
<dbReference type="Pfam" id="PF07679">
    <property type="entry name" value="I-set"/>
    <property type="match status" value="2"/>
</dbReference>
<dbReference type="SMART" id="SM00408">
    <property type="entry name" value="IGc2"/>
    <property type="match status" value="7"/>
</dbReference>
<evidence type="ECO:0000256" key="1">
    <source>
        <dbReference type="ARBA" id="ARBA00004479"/>
    </source>
</evidence>
<dbReference type="InterPro" id="IPR003599">
    <property type="entry name" value="Ig_sub"/>
</dbReference>
<sequence length="1266" mass="138808">MVGDFKNGVYNLRVVNASLEDDAEFQCQVGPKGFHKAIRANARLSVISPPSSIEMVGHPANSKIEIKENEEFKLECLVRNAKPAAKIIWYRGDVELKLDKRDDKVVEVMTGNKKSRRFDVSSIIKLQPTAEDDYADYTCEARHEALPPDMPLRITVQLSVLYPPGLPYIEGYTDGETIRRGQAVELVCRSRGGNPPAQLIWYKNDEQIRMAYRTAGRLSENVVTFKADASDNKAKYRCEASNIMSPAPLKADVQLTVFFAPSQVTISGPTEARLGETVPLTCTTQASNPPADIKWAIGGKQVRNATQRTVSAPEGGWITTSNTTAVMAPDQRSLVVLCHGLNKQLTENVVTTHTINVLYPPGPPTISGYVKGTHISAGTLQKISCISNGGNPLATLTWYKNDKKIPSVIKTNQDKSISAELTILANVTDNEAVYKCEATNPATEIPLFETIQLSVHYPPEHVRIRKEPDELRAGTIATLTCDGSSSNPPAEMSWWREGISVTDGIANSSKPGLHGGVVSSITLKLNVTPEIDGDVYTCQASNTALQRSTHDAITMHVLYKPVFNEPNETQYMGSEGQNLVLAPSASGRPAVISYTWTRDRSPVISSASLHIEGPLLNFTRLERSHTGIYTVEAVNSEGSSSLSFNVSVQYPASIIEWSEGVTVPPGKNAELWCKLEGWPLSSDHVAWRRSDYPDMLHRTTVTWSNNTSYLIVRNAAKEDIGNFRCAVNNGLGPETYQDIFLTVEHKPMMDQSPALGKSASNSGETAKLICRVSAAPAANFTWSRDGSIITTDHQKYLVETKQLDEVHYESVLLIRNIEVSNYGRYECIARNTLGFATQTVRLSVTSFPDPPTNLAVYNVSHDSLTLGWEPGFDGGLAQTFRLRYRIASPSNSNNNYKYEDTGNATKYVVTGLELGTQYVFSVMAMNKLGASRYLPDTLKATTSSVPPPSLPSRGSGSTSSKAGSGMVLVLGSIFGAILLLMNLVIVACCLRRRRSRLASAKQAPGFRPPEYHRLADRTDLALVIIVAVVCTAGVLLVINALVIAYFFYKKRKRISGKAREAKEMKDMTGASEQSSNKSATIEMYAPSSYNETVTGETLSSVSEKSESYSDNQEYNDDTRKTAAASTYLMDQADYAFQYPSYDIQHPMKELEPIGMHRNPYTNQNGGLKQMDIEFNTLPHPKISRAAMTSPSDSYYTLQPDPRYVAYPPPVQFAGPPLSSIPPSVPPLPINPRNVPPPDVTVLTAPPLLSTFNYNNAASTESDSHLV</sequence>
<evidence type="ECO:0000256" key="3">
    <source>
        <dbReference type="ARBA" id="ARBA00023136"/>
    </source>
</evidence>
<dbReference type="SUPFAM" id="SSF49265">
    <property type="entry name" value="Fibronectin type III"/>
    <property type="match status" value="1"/>
</dbReference>
<feature type="domain" description="Ig-like" evidence="9">
    <location>
        <begin position="561"/>
        <end position="647"/>
    </location>
</feature>
<keyword evidence="12" id="KW-1185">Reference proteome</keyword>
<feature type="region of interest" description="Disordered" evidence="7">
    <location>
        <begin position="1059"/>
        <end position="1079"/>
    </location>
</feature>
<evidence type="ECO:0000256" key="8">
    <source>
        <dbReference type="SAM" id="Phobius"/>
    </source>
</evidence>
<evidence type="ECO:0000256" key="7">
    <source>
        <dbReference type="SAM" id="MobiDB-lite"/>
    </source>
</evidence>
<evidence type="ECO:0000313" key="12">
    <source>
        <dbReference type="Proteomes" id="UP001307889"/>
    </source>
</evidence>
<feature type="domain" description="Ig-like" evidence="9">
    <location>
        <begin position="651"/>
        <end position="742"/>
    </location>
</feature>
<keyword evidence="2" id="KW-0677">Repeat</keyword>
<dbReference type="Pfam" id="PF13927">
    <property type="entry name" value="Ig_3"/>
    <property type="match status" value="4"/>
</dbReference>
<accession>A0ABN7A9U4</accession>
<feature type="domain" description="Fibronectin type-III" evidence="10">
    <location>
        <begin position="850"/>
        <end position="948"/>
    </location>
</feature>
<feature type="domain" description="Ig-like" evidence="9">
    <location>
        <begin position="459"/>
        <end position="554"/>
    </location>
</feature>
<feature type="domain" description="Ig-like" evidence="9">
    <location>
        <begin position="747"/>
        <end position="843"/>
    </location>
</feature>
<dbReference type="Pfam" id="PF08205">
    <property type="entry name" value="C2-set_2"/>
    <property type="match status" value="2"/>
</dbReference>
<dbReference type="PROSITE" id="PS50853">
    <property type="entry name" value="FN3"/>
    <property type="match status" value="1"/>
</dbReference>
<evidence type="ECO:0000313" key="11">
    <source>
        <dbReference type="EMBL" id="BES89081.1"/>
    </source>
</evidence>
<evidence type="ECO:0000256" key="5">
    <source>
        <dbReference type="ARBA" id="ARBA00023180"/>
    </source>
</evidence>
<evidence type="ECO:0000256" key="6">
    <source>
        <dbReference type="ARBA" id="ARBA00023319"/>
    </source>
</evidence>
<evidence type="ECO:0000259" key="9">
    <source>
        <dbReference type="PROSITE" id="PS50835"/>
    </source>
</evidence>
<dbReference type="InterPro" id="IPR003598">
    <property type="entry name" value="Ig_sub2"/>
</dbReference>
<dbReference type="InterPro" id="IPR013162">
    <property type="entry name" value="CD80_C2-set"/>
</dbReference>
<dbReference type="InterPro" id="IPR013098">
    <property type="entry name" value="Ig_I-set"/>
</dbReference>
<dbReference type="Pfam" id="PF00041">
    <property type="entry name" value="fn3"/>
    <property type="match status" value="1"/>
</dbReference>
<organism evidence="11 12">
    <name type="scientific">Nesidiocoris tenuis</name>
    <dbReference type="NCBI Taxonomy" id="355587"/>
    <lineage>
        <taxon>Eukaryota</taxon>
        <taxon>Metazoa</taxon>
        <taxon>Ecdysozoa</taxon>
        <taxon>Arthropoda</taxon>
        <taxon>Hexapoda</taxon>
        <taxon>Insecta</taxon>
        <taxon>Pterygota</taxon>
        <taxon>Neoptera</taxon>
        <taxon>Paraneoptera</taxon>
        <taxon>Hemiptera</taxon>
        <taxon>Heteroptera</taxon>
        <taxon>Panheteroptera</taxon>
        <taxon>Cimicomorpha</taxon>
        <taxon>Miridae</taxon>
        <taxon>Dicyphina</taxon>
        <taxon>Nesidiocoris</taxon>
    </lineage>
</organism>
<evidence type="ECO:0000256" key="4">
    <source>
        <dbReference type="ARBA" id="ARBA00023157"/>
    </source>
</evidence>
<dbReference type="PROSITE" id="PS50835">
    <property type="entry name" value="IG_LIKE"/>
    <property type="match status" value="8"/>
</dbReference>
<dbReference type="SMART" id="SM00409">
    <property type="entry name" value="IG"/>
    <property type="match status" value="7"/>
</dbReference>
<feature type="transmembrane region" description="Helical" evidence="8">
    <location>
        <begin position="1020"/>
        <end position="1048"/>
    </location>
</feature>
<keyword evidence="6" id="KW-0393">Immunoglobulin domain</keyword>
<dbReference type="CDD" id="cd00063">
    <property type="entry name" value="FN3"/>
    <property type="match status" value="1"/>
</dbReference>
<dbReference type="InterPro" id="IPR003961">
    <property type="entry name" value="FN3_dom"/>
</dbReference>
<dbReference type="EMBL" id="AP028909">
    <property type="protein sequence ID" value="BES89081.1"/>
    <property type="molecule type" value="Genomic_DNA"/>
</dbReference>
<dbReference type="InterPro" id="IPR013783">
    <property type="entry name" value="Ig-like_fold"/>
</dbReference>
<dbReference type="InterPro" id="IPR036116">
    <property type="entry name" value="FN3_sf"/>
</dbReference>
<feature type="domain" description="Ig-like" evidence="9">
    <location>
        <begin position="50"/>
        <end position="155"/>
    </location>
</feature>
<gene>
    <name evidence="11" type="ORF">NTJ_01883</name>
</gene>
<keyword evidence="5" id="KW-0325">Glycoprotein</keyword>
<name>A0ABN7A9U4_9HEMI</name>
<dbReference type="Proteomes" id="UP001307889">
    <property type="component" value="Chromosome 1"/>
</dbReference>
<comment type="subcellular location">
    <subcellularLocation>
        <location evidence="1">Membrane</location>
        <topology evidence="1">Single-pass type I membrane protein</topology>
    </subcellularLocation>
</comment>
<reference evidence="11 12" key="1">
    <citation type="submission" date="2023-09" db="EMBL/GenBank/DDBJ databases">
        <title>Nesidiocoris tenuis whole genome shotgun sequence.</title>
        <authorList>
            <person name="Shibata T."/>
            <person name="Shimoda M."/>
            <person name="Kobayashi T."/>
            <person name="Uehara T."/>
        </authorList>
    </citation>
    <scope>NUCLEOTIDE SEQUENCE [LARGE SCALE GENOMIC DNA]</scope>
    <source>
        <strain evidence="11 12">Japan</strain>
    </source>
</reference>
<feature type="domain" description="Ig-like" evidence="9">
    <location>
        <begin position="364"/>
        <end position="454"/>
    </location>
</feature>
<feature type="transmembrane region" description="Helical" evidence="8">
    <location>
        <begin position="965"/>
        <end position="990"/>
    </location>
</feature>
<proteinExistence type="predicted"/>
<dbReference type="InterPro" id="IPR051275">
    <property type="entry name" value="Cell_adhesion_signaling"/>
</dbReference>
<dbReference type="Gene3D" id="2.60.40.10">
    <property type="entry name" value="Immunoglobulins"/>
    <property type="match status" value="10"/>
</dbReference>
<dbReference type="PANTHER" id="PTHR11640">
    <property type="entry name" value="NEPHRIN"/>
    <property type="match status" value="1"/>
</dbReference>
<keyword evidence="4" id="KW-1015">Disulfide bond</keyword>
<evidence type="ECO:0000259" key="10">
    <source>
        <dbReference type="PROSITE" id="PS50853"/>
    </source>
</evidence>
<dbReference type="InterPro" id="IPR036179">
    <property type="entry name" value="Ig-like_dom_sf"/>
</dbReference>
<protein>
    <submittedName>
        <fullName evidence="11">Heterophilic cell-cell adhesion</fullName>
    </submittedName>
</protein>
<keyword evidence="3 8" id="KW-0472">Membrane</keyword>
<feature type="domain" description="Ig-like" evidence="9">
    <location>
        <begin position="167"/>
        <end position="256"/>
    </location>
</feature>
<keyword evidence="8" id="KW-0812">Transmembrane</keyword>
<feature type="region of interest" description="Disordered" evidence="7">
    <location>
        <begin position="1091"/>
        <end position="1117"/>
    </location>
</feature>
<feature type="domain" description="Ig-like" evidence="9">
    <location>
        <begin position="261"/>
        <end position="295"/>
    </location>
</feature>
<dbReference type="PANTHER" id="PTHR11640:SF136">
    <property type="entry name" value="NEPHRIN"/>
    <property type="match status" value="1"/>
</dbReference>